<sequence>MSNYKSSRTSAYVRHLCSLGLPDATVMPEIVEGLRSIVDADSGSFFWAGEDFDIAAVYAQKEAVYKTYPAYAALRANGHVRKLQGDFTDWMKGGRYVANTAHIDREFVNSAFYSEVVRPCHCRHVIVSIVDDGRRGWGALMMTREESQTPFSDADWATLEGFKTHVMHALRPPLKAIHDWTDSNNSATTLVDWNGRILHCSPSFSRLLRFARDETLGPSPSTLPPLLMPLLKRLQHLHKGEPAAEARLDTQNRWGLFLWRGYPLEAGPTISSPGFIIYGQHQQPRLLTAARGAHQLGLSAQQQLVSLHWAKGRTQREIAQDLRVKESTVIDHLRRVYERLDVRDSTALAERLIVAGSAALN</sequence>
<gene>
    <name evidence="2" type="ORF">VVD49_09165</name>
</gene>
<evidence type="ECO:0000259" key="1">
    <source>
        <dbReference type="SMART" id="SM00421"/>
    </source>
</evidence>
<dbReference type="SUPFAM" id="SSF46894">
    <property type="entry name" value="C-terminal effector domain of the bipartite response regulators"/>
    <property type="match status" value="1"/>
</dbReference>
<accession>A0ABU6K1T6</accession>
<dbReference type="Gene3D" id="1.10.10.10">
    <property type="entry name" value="Winged helix-like DNA-binding domain superfamily/Winged helix DNA-binding domain"/>
    <property type="match status" value="1"/>
</dbReference>
<dbReference type="InterPro" id="IPR016032">
    <property type="entry name" value="Sig_transdc_resp-reg_C-effctor"/>
</dbReference>
<dbReference type="SUPFAM" id="SSF55785">
    <property type="entry name" value="PYP-like sensor domain (PAS domain)"/>
    <property type="match status" value="1"/>
</dbReference>
<reference evidence="2 3" key="1">
    <citation type="submission" date="2024-01" db="EMBL/GenBank/DDBJ databases">
        <title>Uliginosibacterium soil sp. nov.</title>
        <authorList>
            <person name="Lv Y."/>
        </authorList>
    </citation>
    <scope>NUCLEOTIDE SEQUENCE [LARGE SCALE GENOMIC DNA]</scope>
    <source>
        <strain evidence="2 3">H3</strain>
    </source>
</reference>
<evidence type="ECO:0000313" key="2">
    <source>
        <dbReference type="EMBL" id="MEC5385893.1"/>
    </source>
</evidence>
<organism evidence="2 3">
    <name type="scientific">Uliginosibacterium silvisoli</name>
    <dbReference type="NCBI Taxonomy" id="3114758"/>
    <lineage>
        <taxon>Bacteria</taxon>
        <taxon>Pseudomonadati</taxon>
        <taxon>Pseudomonadota</taxon>
        <taxon>Betaproteobacteria</taxon>
        <taxon>Rhodocyclales</taxon>
        <taxon>Zoogloeaceae</taxon>
        <taxon>Uliginosibacterium</taxon>
    </lineage>
</organism>
<proteinExistence type="predicted"/>
<dbReference type="RefSeq" id="WP_327598837.1">
    <property type="nucleotide sequence ID" value="NZ_JAYXHS010000001.1"/>
</dbReference>
<keyword evidence="3" id="KW-1185">Reference proteome</keyword>
<comment type="caution">
    <text evidence="2">The sequence shown here is derived from an EMBL/GenBank/DDBJ whole genome shotgun (WGS) entry which is preliminary data.</text>
</comment>
<feature type="domain" description="HTH luxR-type" evidence="1">
    <location>
        <begin position="295"/>
        <end position="352"/>
    </location>
</feature>
<dbReference type="EMBL" id="JAYXHS010000001">
    <property type="protein sequence ID" value="MEC5385893.1"/>
    <property type="molecule type" value="Genomic_DNA"/>
</dbReference>
<dbReference type="InterPro" id="IPR035965">
    <property type="entry name" value="PAS-like_dom_sf"/>
</dbReference>
<dbReference type="Pfam" id="PF00196">
    <property type="entry name" value="GerE"/>
    <property type="match status" value="1"/>
</dbReference>
<evidence type="ECO:0000313" key="3">
    <source>
        <dbReference type="Proteomes" id="UP001331561"/>
    </source>
</evidence>
<protein>
    <submittedName>
        <fullName evidence="2">Helix-turn-helix transcriptional regulator</fullName>
    </submittedName>
</protein>
<dbReference type="InterPro" id="IPR000792">
    <property type="entry name" value="Tscrpt_reg_LuxR_C"/>
</dbReference>
<dbReference type="InterPro" id="IPR036388">
    <property type="entry name" value="WH-like_DNA-bd_sf"/>
</dbReference>
<dbReference type="Proteomes" id="UP001331561">
    <property type="component" value="Unassembled WGS sequence"/>
</dbReference>
<name>A0ABU6K1T6_9RHOO</name>
<dbReference type="SMART" id="SM00421">
    <property type="entry name" value="HTH_LUXR"/>
    <property type="match status" value="1"/>
</dbReference>